<dbReference type="Proteomes" id="UP000198757">
    <property type="component" value="Unassembled WGS sequence"/>
</dbReference>
<feature type="transmembrane region" description="Helical" evidence="5">
    <location>
        <begin position="15"/>
        <end position="33"/>
    </location>
</feature>
<dbReference type="GO" id="GO:0032259">
    <property type="term" value="P:methylation"/>
    <property type="evidence" value="ECO:0007669"/>
    <property type="project" value="UniProtKB-KW"/>
</dbReference>
<keyword evidence="2 5" id="KW-0812">Transmembrane</keyword>
<feature type="transmembrane region" description="Helical" evidence="5">
    <location>
        <begin position="45"/>
        <end position="65"/>
    </location>
</feature>
<dbReference type="PANTHER" id="PTHR12714">
    <property type="entry name" value="PROTEIN-S ISOPRENYLCYSTEINE O-METHYLTRANSFERASE"/>
    <property type="match status" value="1"/>
</dbReference>
<evidence type="ECO:0000313" key="6">
    <source>
        <dbReference type="EMBL" id="SDC07459.1"/>
    </source>
</evidence>
<reference evidence="7" key="1">
    <citation type="submission" date="2016-10" db="EMBL/GenBank/DDBJ databases">
        <authorList>
            <person name="Varghese N."/>
            <person name="Submissions S."/>
        </authorList>
    </citation>
    <scope>NUCLEOTIDE SEQUENCE [LARGE SCALE GENOMIC DNA]</scope>
    <source>
        <strain evidence="7">DSM 25811 / CCM 8410 / LMG 26954 / E90</strain>
    </source>
</reference>
<evidence type="ECO:0000313" key="7">
    <source>
        <dbReference type="Proteomes" id="UP000198757"/>
    </source>
</evidence>
<feature type="transmembrane region" description="Helical" evidence="5">
    <location>
        <begin position="94"/>
        <end position="127"/>
    </location>
</feature>
<keyword evidence="7" id="KW-1185">Reference proteome</keyword>
<dbReference type="RefSeq" id="WP_245729055.1">
    <property type="nucleotide sequence ID" value="NZ_FMZO01000001.1"/>
</dbReference>
<dbReference type="STRING" id="1285928.SAMN04487894_101267"/>
<organism evidence="6 7">
    <name type="scientific">Niabella drilacis (strain DSM 25811 / CCM 8410 / CCUG 62505 / LMG 26954 / E90)</name>
    <dbReference type="NCBI Taxonomy" id="1285928"/>
    <lineage>
        <taxon>Bacteria</taxon>
        <taxon>Pseudomonadati</taxon>
        <taxon>Bacteroidota</taxon>
        <taxon>Chitinophagia</taxon>
        <taxon>Chitinophagales</taxon>
        <taxon>Chitinophagaceae</taxon>
        <taxon>Niabella</taxon>
    </lineage>
</organism>
<evidence type="ECO:0000256" key="5">
    <source>
        <dbReference type="SAM" id="Phobius"/>
    </source>
</evidence>
<keyword evidence="4 5" id="KW-0472">Membrane</keyword>
<evidence type="ECO:0000256" key="2">
    <source>
        <dbReference type="ARBA" id="ARBA00022692"/>
    </source>
</evidence>
<gene>
    <name evidence="6" type="ORF">SAMN04487894_101267</name>
</gene>
<evidence type="ECO:0000256" key="4">
    <source>
        <dbReference type="ARBA" id="ARBA00023136"/>
    </source>
</evidence>
<name>A0A1G6ILS7_NIADE</name>
<evidence type="ECO:0000256" key="1">
    <source>
        <dbReference type="ARBA" id="ARBA00004127"/>
    </source>
</evidence>
<proteinExistence type="predicted"/>
<dbReference type="GO" id="GO:0012505">
    <property type="term" value="C:endomembrane system"/>
    <property type="evidence" value="ECO:0007669"/>
    <property type="project" value="UniProtKB-SubCell"/>
</dbReference>
<sequence length="156" mass="17981">MQQSMMNHSIPRVPPPVYFLLAIILMVLLDRYVPVMRWLEYPYRYTGILLIVAGFLLSAAGSMLFRKLGTRLRPGAKATTLVTGGPFRFTRNPMYLGLVTMLTGTGIVLGTLTPLVMIPLVILLLHFQFILREEQWMETWFGAAYLNYKEKVRRWL</sequence>
<dbReference type="AlphaFoldDB" id="A0A1G6ILS7"/>
<dbReference type="Pfam" id="PF04191">
    <property type="entry name" value="PEMT"/>
    <property type="match status" value="1"/>
</dbReference>
<keyword evidence="6" id="KW-0489">Methyltransferase</keyword>
<keyword evidence="6" id="KW-0808">Transferase</keyword>
<keyword evidence="3 5" id="KW-1133">Transmembrane helix</keyword>
<dbReference type="InterPro" id="IPR007318">
    <property type="entry name" value="Phopholipid_MeTrfase"/>
</dbReference>
<dbReference type="Gene3D" id="1.20.120.1630">
    <property type="match status" value="1"/>
</dbReference>
<protein>
    <submittedName>
        <fullName evidence="6">Protein-S-isoprenylcysteine O-methyltransferase Ste14</fullName>
    </submittedName>
</protein>
<dbReference type="GO" id="GO:0008168">
    <property type="term" value="F:methyltransferase activity"/>
    <property type="evidence" value="ECO:0007669"/>
    <property type="project" value="UniProtKB-KW"/>
</dbReference>
<dbReference type="PANTHER" id="PTHR12714:SF24">
    <property type="entry name" value="SLR1182 PROTEIN"/>
    <property type="match status" value="1"/>
</dbReference>
<evidence type="ECO:0000256" key="3">
    <source>
        <dbReference type="ARBA" id="ARBA00022989"/>
    </source>
</evidence>
<accession>A0A1G6ILS7</accession>
<dbReference type="EMBL" id="FMZO01000001">
    <property type="protein sequence ID" value="SDC07459.1"/>
    <property type="molecule type" value="Genomic_DNA"/>
</dbReference>
<comment type="subcellular location">
    <subcellularLocation>
        <location evidence="1">Endomembrane system</location>
        <topology evidence="1">Multi-pass membrane protein</topology>
    </subcellularLocation>
</comment>